<feature type="region of interest" description="Disordered" evidence="1">
    <location>
        <begin position="143"/>
        <end position="243"/>
    </location>
</feature>
<evidence type="ECO:0000256" key="1">
    <source>
        <dbReference type="SAM" id="MobiDB-lite"/>
    </source>
</evidence>
<feature type="region of interest" description="Disordered" evidence="1">
    <location>
        <begin position="55"/>
        <end position="74"/>
    </location>
</feature>
<keyword evidence="3" id="KW-1185">Reference proteome</keyword>
<feature type="region of interest" description="Disordered" evidence="1">
    <location>
        <begin position="103"/>
        <end position="127"/>
    </location>
</feature>
<gene>
    <name evidence="2" type="ORF">LSALG_LOCUS32337</name>
</gene>
<evidence type="ECO:0000313" key="3">
    <source>
        <dbReference type="Proteomes" id="UP001177003"/>
    </source>
</evidence>
<dbReference type="EMBL" id="OX465083">
    <property type="protein sequence ID" value="CAI9293314.1"/>
    <property type="molecule type" value="Genomic_DNA"/>
</dbReference>
<name>A0AA35ZJI6_LACSI</name>
<evidence type="ECO:0000313" key="2">
    <source>
        <dbReference type="EMBL" id="CAI9293314.1"/>
    </source>
</evidence>
<feature type="compositionally biased region" description="Polar residues" evidence="1">
    <location>
        <begin position="155"/>
        <end position="175"/>
    </location>
</feature>
<protein>
    <submittedName>
        <fullName evidence="2">Uncharacterized protein</fullName>
    </submittedName>
</protein>
<accession>A0AA35ZJI6</accession>
<dbReference type="Proteomes" id="UP001177003">
    <property type="component" value="Chromosome 7"/>
</dbReference>
<proteinExistence type="predicted"/>
<reference evidence="2" key="1">
    <citation type="submission" date="2023-04" db="EMBL/GenBank/DDBJ databases">
        <authorList>
            <person name="Vijverberg K."/>
            <person name="Xiong W."/>
            <person name="Schranz E."/>
        </authorList>
    </citation>
    <scope>NUCLEOTIDE SEQUENCE</scope>
</reference>
<dbReference type="AlphaFoldDB" id="A0AA35ZJI6"/>
<feature type="compositionally biased region" description="Low complexity" evidence="1">
    <location>
        <begin position="223"/>
        <end position="235"/>
    </location>
</feature>
<sequence>MMMGASNLMMGLTLVLVVCLAVVLGLVLVLLAELYCSILLRRRQLQQTTTTAPLTIVDNNNNNSSSPPPSSALPSLSDIYSQGVLAAPRSILYPSLAGDDLEKQQELPQPPENQENNQDGYIRKACSGNSGRVEKDLVYISNPMFDDENGRRSKAGNTPFETPDTSPSRLESEGSSGDDERDEITSLKVVVTPPITPMKKLPAEVKSVASVKDDDAGRGGDLNSNNGASSSSSSGTPCTSLSW</sequence>
<organism evidence="2 3">
    <name type="scientific">Lactuca saligna</name>
    <name type="common">Willowleaf lettuce</name>
    <dbReference type="NCBI Taxonomy" id="75948"/>
    <lineage>
        <taxon>Eukaryota</taxon>
        <taxon>Viridiplantae</taxon>
        <taxon>Streptophyta</taxon>
        <taxon>Embryophyta</taxon>
        <taxon>Tracheophyta</taxon>
        <taxon>Spermatophyta</taxon>
        <taxon>Magnoliopsida</taxon>
        <taxon>eudicotyledons</taxon>
        <taxon>Gunneridae</taxon>
        <taxon>Pentapetalae</taxon>
        <taxon>asterids</taxon>
        <taxon>campanulids</taxon>
        <taxon>Asterales</taxon>
        <taxon>Asteraceae</taxon>
        <taxon>Cichorioideae</taxon>
        <taxon>Cichorieae</taxon>
        <taxon>Lactucinae</taxon>
        <taxon>Lactuca</taxon>
    </lineage>
</organism>